<keyword evidence="2" id="KW-1185">Reference proteome</keyword>
<dbReference type="InterPro" id="IPR053325">
    <property type="entry name" value="H3-Acetyl_Activator"/>
</dbReference>
<evidence type="ECO:0000313" key="2">
    <source>
        <dbReference type="Proteomes" id="UP000012073"/>
    </source>
</evidence>
<dbReference type="KEGG" id="ccp:CHC_T00008007001"/>
<gene>
    <name evidence="1" type="ORF">CHC_T00008007001</name>
</gene>
<dbReference type="GeneID" id="17319444"/>
<protein>
    <submittedName>
        <fullName evidence="1">Uncharacterized protein</fullName>
    </submittedName>
</protein>
<dbReference type="Proteomes" id="UP000012073">
    <property type="component" value="Unassembled WGS sequence"/>
</dbReference>
<dbReference type="RefSeq" id="XP_005711720.1">
    <property type="nucleotide sequence ID" value="XM_005711663.1"/>
</dbReference>
<reference evidence="2" key="1">
    <citation type="journal article" date="2013" name="Proc. Natl. Acad. Sci. U.S.A.">
        <title>Genome structure and metabolic features in the red seaweed Chondrus crispus shed light on evolution of the Archaeplastida.</title>
        <authorList>
            <person name="Collen J."/>
            <person name="Porcel B."/>
            <person name="Carre W."/>
            <person name="Ball S.G."/>
            <person name="Chaparro C."/>
            <person name="Tonon T."/>
            <person name="Barbeyron T."/>
            <person name="Michel G."/>
            <person name="Noel B."/>
            <person name="Valentin K."/>
            <person name="Elias M."/>
            <person name="Artiguenave F."/>
            <person name="Arun A."/>
            <person name="Aury J.M."/>
            <person name="Barbosa-Neto J.F."/>
            <person name="Bothwell J.H."/>
            <person name="Bouget F.Y."/>
            <person name="Brillet L."/>
            <person name="Cabello-Hurtado F."/>
            <person name="Capella-Gutierrez S."/>
            <person name="Charrier B."/>
            <person name="Cladiere L."/>
            <person name="Cock J.M."/>
            <person name="Coelho S.M."/>
            <person name="Colleoni C."/>
            <person name="Czjzek M."/>
            <person name="Da Silva C."/>
            <person name="Delage L."/>
            <person name="Denoeud F."/>
            <person name="Deschamps P."/>
            <person name="Dittami S.M."/>
            <person name="Gabaldon T."/>
            <person name="Gachon C.M."/>
            <person name="Groisillier A."/>
            <person name="Herve C."/>
            <person name="Jabbari K."/>
            <person name="Katinka M."/>
            <person name="Kloareg B."/>
            <person name="Kowalczyk N."/>
            <person name="Labadie K."/>
            <person name="Leblanc C."/>
            <person name="Lopez P.J."/>
            <person name="McLachlan D.H."/>
            <person name="Meslet-Cladiere L."/>
            <person name="Moustafa A."/>
            <person name="Nehr Z."/>
            <person name="Nyvall Collen P."/>
            <person name="Panaud O."/>
            <person name="Partensky F."/>
            <person name="Poulain J."/>
            <person name="Rensing S.A."/>
            <person name="Rousvoal S."/>
            <person name="Samson G."/>
            <person name="Symeonidi A."/>
            <person name="Weissenbach J."/>
            <person name="Zambounis A."/>
            <person name="Wincker P."/>
            <person name="Boyen C."/>
        </authorList>
    </citation>
    <scope>NUCLEOTIDE SEQUENCE [LARGE SCALE GENOMIC DNA]</scope>
    <source>
        <strain evidence="2">cv. Stackhouse</strain>
    </source>
</reference>
<dbReference type="Gramene" id="CDF41426">
    <property type="protein sequence ID" value="CDF41426"/>
    <property type="gene ID" value="CHC_T00008007001"/>
</dbReference>
<dbReference type="AlphaFoldDB" id="R7QVF1"/>
<name>R7QVF1_CHOCR</name>
<dbReference type="OMA" id="NESICGH"/>
<dbReference type="OrthoDB" id="273230at2759"/>
<dbReference type="PANTHER" id="PTHR35706:SF1">
    <property type="entry name" value="EMBRYOGENESIS-LIKE PROTEIN"/>
    <property type="match status" value="1"/>
</dbReference>
<dbReference type="EMBL" id="HG002379">
    <property type="protein sequence ID" value="CDF41426.1"/>
    <property type="molecule type" value="Genomic_DNA"/>
</dbReference>
<dbReference type="PANTHER" id="PTHR35706">
    <property type="entry name" value="F14O23.11 PROTEIN"/>
    <property type="match status" value="1"/>
</dbReference>
<sequence length="118" mass="13211">MSALALLARRVFSSRLRSFSRPLSTNPAPPRTIDDVNSLFAEARLSLQDALESKGTVYFVDDFADAKEATQATLSAFEALLEESSAEQRQSLLEANRPKMAQLAEEFRQLEHELIHDD</sequence>
<proteinExistence type="predicted"/>
<evidence type="ECO:0000313" key="1">
    <source>
        <dbReference type="EMBL" id="CDF41426.1"/>
    </source>
</evidence>
<accession>R7QVF1</accession>
<organism evidence="1 2">
    <name type="scientific">Chondrus crispus</name>
    <name type="common">Carrageen Irish moss</name>
    <name type="synonym">Polymorpha crispa</name>
    <dbReference type="NCBI Taxonomy" id="2769"/>
    <lineage>
        <taxon>Eukaryota</taxon>
        <taxon>Rhodophyta</taxon>
        <taxon>Florideophyceae</taxon>
        <taxon>Rhodymeniophycidae</taxon>
        <taxon>Gigartinales</taxon>
        <taxon>Gigartinaceae</taxon>
        <taxon>Chondrus</taxon>
    </lineage>
</organism>